<comment type="caution">
    <text evidence="2">The sequence shown here is derived from an EMBL/GenBank/DDBJ whole genome shotgun (WGS) entry which is preliminary data.</text>
</comment>
<protein>
    <submittedName>
        <fullName evidence="2">Uncharacterized protein</fullName>
    </submittedName>
</protein>
<evidence type="ECO:0000313" key="3">
    <source>
        <dbReference type="Proteomes" id="UP000827986"/>
    </source>
</evidence>
<dbReference type="EMBL" id="JAHDVG010000486">
    <property type="protein sequence ID" value="KAH1168375.1"/>
    <property type="molecule type" value="Genomic_DNA"/>
</dbReference>
<keyword evidence="3" id="KW-1185">Reference proteome</keyword>
<proteinExistence type="predicted"/>
<sequence length="172" mass="18145">MGGGQGGCWESGKREQSHSSVQACSARTCQKTQNWEYCQVLYQRKQPAQQLERGACQLSRSPSHSLSNTTGWRSPGSAVGASPLRSAEAVSESEAARLAAPASPASHRAACVPLKGWGPLGSLPRCTDALWGVARPLAFSSVCCFSHCTGWGQCHFLSPKPVQIATESSLAG</sequence>
<feature type="compositionally biased region" description="Polar residues" evidence="1">
    <location>
        <begin position="59"/>
        <end position="72"/>
    </location>
</feature>
<evidence type="ECO:0000256" key="1">
    <source>
        <dbReference type="SAM" id="MobiDB-lite"/>
    </source>
</evidence>
<evidence type="ECO:0000313" key="2">
    <source>
        <dbReference type="EMBL" id="KAH1168375.1"/>
    </source>
</evidence>
<organism evidence="2 3">
    <name type="scientific">Mauremys mutica</name>
    <name type="common">yellowpond turtle</name>
    <dbReference type="NCBI Taxonomy" id="74926"/>
    <lineage>
        <taxon>Eukaryota</taxon>
        <taxon>Metazoa</taxon>
        <taxon>Chordata</taxon>
        <taxon>Craniata</taxon>
        <taxon>Vertebrata</taxon>
        <taxon>Euteleostomi</taxon>
        <taxon>Archelosauria</taxon>
        <taxon>Testudinata</taxon>
        <taxon>Testudines</taxon>
        <taxon>Cryptodira</taxon>
        <taxon>Durocryptodira</taxon>
        <taxon>Testudinoidea</taxon>
        <taxon>Geoemydidae</taxon>
        <taxon>Geoemydinae</taxon>
        <taxon>Mauremys</taxon>
    </lineage>
</organism>
<feature type="region of interest" description="Disordered" evidence="1">
    <location>
        <begin position="59"/>
        <end position="85"/>
    </location>
</feature>
<name>A0A9D4ATX1_9SAUR</name>
<dbReference type="AlphaFoldDB" id="A0A9D4ATX1"/>
<accession>A0A9D4ATX1</accession>
<reference evidence="2" key="1">
    <citation type="submission" date="2021-09" db="EMBL/GenBank/DDBJ databases">
        <title>The genome of Mauremys mutica provides insights into the evolution of semi-aquatic lifestyle.</title>
        <authorList>
            <person name="Gong S."/>
            <person name="Gao Y."/>
        </authorList>
    </citation>
    <scope>NUCLEOTIDE SEQUENCE</scope>
    <source>
        <strain evidence="2">MM-2020</strain>
        <tissue evidence="2">Muscle</tissue>
    </source>
</reference>
<gene>
    <name evidence="2" type="ORF">KIL84_003858</name>
</gene>
<dbReference type="Proteomes" id="UP000827986">
    <property type="component" value="Unassembled WGS sequence"/>
</dbReference>